<feature type="transmembrane region" description="Helical" evidence="8">
    <location>
        <begin position="20"/>
        <end position="40"/>
    </location>
</feature>
<keyword evidence="4" id="KW-0997">Cell inner membrane</keyword>
<feature type="domain" description="ABC transmembrane type-1" evidence="10">
    <location>
        <begin position="109"/>
        <end position="319"/>
    </location>
</feature>
<dbReference type="PROSITE" id="PS50928">
    <property type="entry name" value="ABC_TM1"/>
    <property type="match status" value="1"/>
</dbReference>
<evidence type="ECO:0000256" key="4">
    <source>
        <dbReference type="ARBA" id="ARBA00022519"/>
    </source>
</evidence>
<dbReference type="PANTHER" id="PTHR43163">
    <property type="entry name" value="DIPEPTIDE TRANSPORT SYSTEM PERMEASE PROTEIN DPPB-RELATED"/>
    <property type="match status" value="1"/>
</dbReference>
<dbReference type="Proteomes" id="UP000664658">
    <property type="component" value="Unassembled WGS sequence"/>
</dbReference>
<keyword evidence="3" id="KW-1003">Cell membrane</keyword>
<dbReference type="Pfam" id="PF00528">
    <property type="entry name" value="BPD_transp_1"/>
    <property type="match status" value="1"/>
</dbReference>
<dbReference type="AlphaFoldDB" id="A0A8I2B5N1"/>
<comment type="caution">
    <text evidence="11">The sequence shown here is derived from an EMBL/GenBank/DDBJ whole genome shotgun (WGS) entry which is preliminary data.</text>
</comment>
<comment type="similarity">
    <text evidence="8">Belongs to the binding-protein-dependent transport system permease family.</text>
</comment>
<feature type="region of interest" description="Disordered" evidence="9">
    <location>
        <begin position="334"/>
        <end position="367"/>
    </location>
</feature>
<comment type="subcellular location">
    <subcellularLocation>
        <location evidence="1">Cell inner membrane</location>
        <topology evidence="1">Multi-pass membrane protein</topology>
    </subcellularLocation>
    <subcellularLocation>
        <location evidence="8">Cell membrane</location>
        <topology evidence="8">Multi-pass membrane protein</topology>
    </subcellularLocation>
</comment>
<dbReference type="GO" id="GO:0055085">
    <property type="term" value="P:transmembrane transport"/>
    <property type="evidence" value="ECO:0007669"/>
    <property type="project" value="InterPro"/>
</dbReference>
<protein>
    <submittedName>
        <fullName evidence="11">ABC transporter permease</fullName>
    </submittedName>
</protein>
<dbReference type="Gene3D" id="1.10.3720.10">
    <property type="entry name" value="MetI-like"/>
    <property type="match status" value="1"/>
</dbReference>
<evidence type="ECO:0000256" key="8">
    <source>
        <dbReference type="RuleBase" id="RU363032"/>
    </source>
</evidence>
<keyword evidence="2 8" id="KW-0813">Transport</keyword>
<evidence type="ECO:0000256" key="5">
    <source>
        <dbReference type="ARBA" id="ARBA00022692"/>
    </source>
</evidence>
<evidence type="ECO:0000313" key="11">
    <source>
        <dbReference type="EMBL" id="MBO1109135.1"/>
    </source>
</evidence>
<keyword evidence="7 8" id="KW-0472">Membrane</keyword>
<sequence length="367" mass="40041">MDMSVMSTLKQWSGKLTGLIGRGVPLLFTVALGSFTLLSLSPVDPVRAYIGMDALRIDPEQYAKIAARWGLDQPAWSRFLHWLSNILQGDLGFSQVYNAPVAEVISDRFLTSLGLLAGAWLLSGVLGFALGVLAGRSQGSLTDKLICALAYIMASLPAFWIGLLLLSVFAVQLAWAPVCCALPMGMLPEQATWTMRLQHMILPMLTLSLIGTGNIILHTRARLIEIMQSDFVRFARSQGDGGLPLLRFHLLRHIAAPALCLQFASFGELFGGSVLVEKVFAYPGLGQATIDAGLRADVPLLLGIALFSALFVFTGNQIAEWWIRSLDPRLAKSRPQRDSYRNSCNEHRDTTPPHIAALSNTQEGAPR</sequence>
<feature type="compositionally biased region" description="Polar residues" evidence="9">
    <location>
        <begin position="358"/>
        <end position="367"/>
    </location>
</feature>
<organism evidence="11 12">
    <name type="scientific">Plesiomonas shigelloides</name>
    <name type="common">Aeromonas shigelloides</name>
    <dbReference type="NCBI Taxonomy" id="703"/>
    <lineage>
        <taxon>Bacteria</taxon>
        <taxon>Pseudomonadati</taxon>
        <taxon>Pseudomonadota</taxon>
        <taxon>Gammaproteobacteria</taxon>
        <taxon>Enterobacterales</taxon>
        <taxon>Enterobacteriaceae</taxon>
        <taxon>Plesiomonas</taxon>
    </lineage>
</organism>
<evidence type="ECO:0000259" key="10">
    <source>
        <dbReference type="PROSITE" id="PS50928"/>
    </source>
</evidence>
<feature type="transmembrane region" description="Helical" evidence="8">
    <location>
        <begin position="145"/>
        <end position="175"/>
    </location>
</feature>
<name>A0A8I2B5N1_PLESH</name>
<dbReference type="InterPro" id="IPR000515">
    <property type="entry name" value="MetI-like"/>
</dbReference>
<evidence type="ECO:0000256" key="2">
    <source>
        <dbReference type="ARBA" id="ARBA00022448"/>
    </source>
</evidence>
<dbReference type="InterPro" id="IPR035906">
    <property type="entry name" value="MetI-like_sf"/>
</dbReference>
<feature type="compositionally biased region" description="Basic and acidic residues" evidence="9">
    <location>
        <begin position="334"/>
        <end position="351"/>
    </location>
</feature>
<dbReference type="CDD" id="cd06261">
    <property type="entry name" value="TM_PBP2"/>
    <property type="match status" value="1"/>
</dbReference>
<proteinExistence type="inferred from homology"/>
<dbReference type="GO" id="GO:0005886">
    <property type="term" value="C:plasma membrane"/>
    <property type="evidence" value="ECO:0007669"/>
    <property type="project" value="UniProtKB-SubCell"/>
</dbReference>
<dbReference type="SUPFAM" id="SSF161098">
    <property type="entry name" value="MetI-like"/>
    <property type="match status" value="1"/>
</dbReference>
<accession>A0A8I2B5N1</accession>
<keyword evidence="5 8" id="KW-0812">Transmembrane</keyword>
<dbReference type="PANTHER" id="PTHR43163:SF9">
    <property type="entry name" value="ABC TRANSPORTER PERMEASE PROTEIN"/>
    <property type="match status" value="1"/>
</dbReference>
<keyword evidence="6 8" id="KW-1133">Transmembrane helix</keyword>
<evidence type="ECO:0000256" key="7">
    <source>
        <dbReference type="ARBA" id="ARBA00023136"/>
    </source>
</evidence>
<feature type="transmembrane region" description="Helical" evidence="8">
    <location>
        <begin position="109"/>
        <end position="133"/>
    </location>
</feature>
<evidence type="ECO:0000256" key="3">
    <source>
        <dbReference type="ARBA" id="ARBA00022475"/>
    </source>
</evidence>
<evidence type="ECO:0000313" key="12">
    <source>
        <dbReference type="Proteomes" id="UP000664658"/>
    </source>
</evidence>
<feature type="transmembrane region" description="Helical" evidence="8">
    <location>
        <begin position="300"/>
        <end position="323"/>
    </location>
</feature>
<feature type="transmembrane region" description="Helical" evidence="8">
    <location>
        <begin position="195"/>
        <end position="217"/>
    </location>
</feature>
<evidence type="ECO:0000256" key="1">
    <source>
        <dbReference type="ARBA" id="ARBA00004429"/>
    </source>
</evidence>
<evidence type="ECO:0000256" key="6">
    <source>
        <dbReference type="ARBA" id="ARBA00022989"/>
    </source>
</evidence>
<gene>
    <name evidence="11" type="ORF">J2R62_13115</name>
</gene>
<reference evidence="11" key="1">
    <citation type="submission" date="2021-03" db="EMBL/GenBank/DDBJ databases">
        <title>Plesiomonas shigelloides zfcc0051, isolated from zebrafish feces.</title>
        <authorList>
            <person name="Vanderhoek Z."/>
            <person name="Gaulke C."/>
        </authorList>
    </citation>
    <scope>NUCLEOTIDE SEQUENCE</scope>
    <source>
        <strain evidence="11">Zfcc0051</strain>
    </source>
</reference>
<dbReference type="EMBL" id="JAFNAA010000015">
    <property type="protein sequence ID" value="MBO1109135.1"/>
    <property type="molecule type" value="Genomic_DNA"/>
</dbReference>
<evidence type="ECO:0000256" key="9">
    <source>
        <dbReference type="SAM" id="MobiDB-lite"/>
    </source>
</evidence>